<dbReference type="EMBL" id="BMAO01021064">
    <property type="protein sequence ID" value="GFQ71586.1"/>
    <property type="molecule type" value="Genomic_DNA"/>
</dbReference>
<protein>
    <submittedName>
        <fullName evidence="1">Uncharacterized protein</fullName>
    </submittedName>
</protein>
<keyword evidence="2" id="KW-1185">Reference proteome</keyword>
<dbReference type="AlphaFoldDB" id="A0A8X6KES8"/>
<name>A0A8X6KES8_TRICU</name>
<evidence type="ECO:0000313" key="1">
    <source>
        <dbReference type="EMBL" id="GFQ71586.1"/>
    </source>
</evidence>
<proteinExistence type="predicted"/>
<sequence>MKTSPQLCLRWDQEWNLILDHYHTEIESRTKRGPEPKLFLCTWGIAEGIGNSKLQLRDNNVLVGIRSATIYLGDPYLTEMVSRTRRGHEPKMFPCTWGIGENLSNSE</sequence>
<evidence type="ECO:0000313" key="2">
    <source>
        <dbReference type="Proteomes" id="UP000887116"/>
    </source>
</evidence>
<comment type="caution">
    <text evidence="1">The sequence shown here is derived from an EMBL/GenBank/DDBJ whole genome shotgun (WGS) entry which is preliminary data.</text>
</comment>
<reference evidence="1" key="1">
    <citation type="submission" date="2020-07" db="EMBL/GenBank/DDBJ databases">
        <title>Multicomponent nature underlies the extraordinary mechanical properties of spider dragline silk.</title>
        <authorList>
            <person name="Kono N."/>
            <person name="Nakamura H."/>
            <person name="Mori M."/>
            <person name="Yoshida Y."/>
            <person name="Ohtoshi R."/>
            <person name="Malay A.D."/>
            <person name="Moran D.A.P."/>
            <person name="Tomita M."/>
            <person name="Numata K."/>
            <person name="Arakawa K."/>
        </authorList>
    </citation>
    <scope>NUCLEOTIDE SEQUENCE</scope>
</reference>
<organism evidence="1 2">
    <name type="scientific">Trichonephila clavata</name>
    <name type="common">Joro spider</name>
    <name type="synonym">Nephila clavata</name>
    <dbReference type="NCBI Taxonomy" id="2740835"/>
    <lineage>
        <taxon>Eukaryota</taxon>
        <taxon>Metazoa</taxon>
        <taxon>Ecdysozoa</taxon>
        <taxon>Arthropoda</taxon>
        <taxon>Chelicerata</taxon>
        <taxon>Arachnida</taxon>
        <taxon>Araneae</taxon>
        <taxon>Araneomorphae</taxon>
        <taxon>Entelegynae</taxon>
        <taxon>Araneoidea</taxon>
        <taxon>Nephilidae</taxon>
        <taxon>Trichonephila</taxon>
    </lineage>
</organism>
<gene>
    <name evidence="1" type="ORF">TNCT_369951</name>
</gene>
<dbReference type="Proteomes" id="UP000887116">
    <property type="component" value="Unassembled WGS sequence"/>
</dbReference>
<accession>A0A8X6KES8</accession>